<dbReference type="EMBL" id="LVLJ01001411">
    <property type="protein sequence ID" value="OAE29820.1"/>
    <property type="molecule type" value="Genomic_DNA"/>
</dbReference>
<dbReference type="Proteomes" id="UP000077202">
    <property type="component" value="Unassembled WGS sequence"/>
</dbReference>
<organism evidence="2 3">
    <name type="scientific">Marchantia polymorpha subsp. ruderalis</name>
    <dbReference type="NCBI Taxonomy" id="1480154"/>
    <lineage>
        <taxon>Eukaryota</taxon>
        <taxon>Viridiplantae</taxon>
        <taxon>Streptophyta</taxon>
        <taxon>Embryophyta</taxon>
        <taxon>Marchantiophyta</taxon>
        <taxon>Marchantiopsida</taxon>
        <taxon>Marchantiidae</taxon>
        <taxon>Marchantiales</taxon>
        <taxon>Marchantiaceae</taxon>
        <taxon>Marchantia</taxon>
    </lineage>
</organism>
<evidence type="ECO:0000313" key="3">
    <source>
        <dbReference type="Proteomes" id="UP000077202"/>
    </source>
</evidence>
<comment type="caution">
    <text evidence="2">The sequence shown here is derived from an EMBL/GenBank/DDBJ whole genome shotgun (WGS) entry which is preliminary data.</text>
</comment>
<evidence type="ECO:0000256" key="1">
    <source>
        <dbReference type="SAM" id="MobiDB-lite"/>
    </source>
</evidence>
<keyword evidence="3" id="KW-1185">Reference proteome</keyword>
<sequence>MLRLLMITQGMCGSTFFHTSLKSLSLLRSEKPKFRLSDERRSSKEGEIVNLATNEGNLSSSITIEGDIYHEISHDGPQGGAPQMTGEAKEQDFALEEVHEEQHIAGGPPSEPAHSDQAESSTARPTRVRRVPERCGTWFPTEHAVRDEYLLVDDLGEALFTEDGSPSSYAESRSVPKKLDLDVAMRKEMKSLHDN</sequence>
<gene>
    <name evidence="2" type="ORF">AXG93_1527s1160</name>
</gene>
<evidence type="ECO:0000313" key="2">
    <source>
        <dbReference type="EMBL" id="OAE29820.1"/>
    </source>
</evidence>
<dbReference type="AlphaFoldDB" id="A0A176W9M6"/>
<protein>
    <submittedName>
        <fullName evidence="2">Uncharacterized protein</fullName>
    </submittedName>
</protein>
<name>A0A176W9M6_MARPO</name>
<feature type="region of interest" description="Disordered" evidence="1">
    <location>
        <begin position="97"/>
        <end position="129"/>
    </location>
</feature>
<proteinExistence type="predicted"/>
<accession>A0A176W9M6</accession>
<reference evidence="2" key="1">
    <citation type="submission" date="2016-03" db="EMBL/GenBank/DDBJ databases">
        <title>Mechanisms controlling the formation of the plant cell surface in tip-growing cells are functionally conserved among land plants.</title>
        <authorList>
            <person name="Honkanen S."/>
            <person name="Jones V.A."/>
            <person name="Morieri G."/>
            <person name="Champion C."/>
            <person name="Hetherington A.J."/>
            <person name="Kelly S."/>
            <person name="Saint-Marcoux D."/>
            <person name="Proust H."/>
            <person name="Prescott H."/>
            <person name="Dolan L."/>
        </authorList>
    </citation>
    <scope>NUCLEOTIDE SEQUENCE [LARGE SCALE GENOMIC DNA]</scope>
    <source>
        <tissue evidence="2">Whole gametophyte</tissue>
    </source>
</reference>